<dbReference type="STRING" id="1006006.Mcup_2020"/>
<dbReference type="PATRIC" id="fig|1006006.8.peg.2024"/>
<dbReference type="GO" id="GO:0003723">
    <property type="term" value="F:RNA binding"/>
    <property type="evidence" value="ECO:0007669"/>
    <property type="project" value="InterPro"/>
</dbReference>
<proteinExistence type="predicted"/>
<evidence type="ECO:0000259" key="1">
    <source>
        <dbReference type="SMART" id="SM00359"/>
    </source>
</evidence>
<gene>
    <name evidence="2" type="ordered locus">Mcup_2020</name>
</gene>
<dbReference type="Pfam" id="PF01472">
    <property type="entry name" value="PUA"/>
    <property type="match status" value="1"/>
</dbReference>
<dbReference type="PROSITE" id="PS50890">
    <property type="entry name" value="PUA"/>
    <property type="match status" value="1"/>
</dbReference>
<dbReference type="Pfam" id="PF14810">
    <property type="entry name" value="TGT_C2"/>
    <property type="match status" value="1"/>
</dbReference>
<dbReference type="SUPFAM" id="SSF88697">
    <property type="entry name" value="PUA domain-like"/>
    <property type="match status" value="1"/>
</dbReference>
<name>F4G245_METCR</name>
<dbReference type="eggNOG" id="arCOG00991">
    <property type="taxonomic scope" value="Archaea"/>
</dbReference>
<reference evidence="2 3" key="1">
    <citation type="journal article" date="2011" name="J. Bacteriol.">
        <title>Complete genome sequence of Metallosphaera cuprina, a metal sulfide-oxidizing archaeon from a hot spring.</title>
        <authorList>
            <person name="Liu L.J."/>
            <person name="You X.Y."/>
            <person name="Zheng H."/>
            <person name="Wang S."/>
            <person name="Jiang C.Y."/>
            <person name="Liu S.J."/>
        </authorList>
    </citation>
    <scope>NUCLEOTIDE SEQUENCE [LARGE SCALE GENOMIC DNA]</scope>
    <source>
        <strain evidence="2 3">Ar-4</strain>
    </source>
</reference>
<sequence>MRERKLRQFVTDPEEASPYLDVLRSIADYQFGIGTAPCLFNSESSFTIQRSVNTWRIRNVLLDGKLFLVLRPQDGLFSITVFAAELLKKCSNPPRLRVTVNDEVIQAIMKEGNVFAKHVINVDRNLRAGDEAIIVNNSDELIAVGKMRLSGEEVMEYKRGVAVTVKERCRIRK</sequence>
<feature type="domain" description="PUA" evidence="1">
    <location>
        <begin position="96"/>
        <end position="170"/>
    </location>
</feature>
<dbReference type="InterPro" id="IPR015947">
    <property type="entry name" value="PUA-like_sf"/>
</dbReference>
<dbReference type="InterPro" id="IPR038250">
    <property type="entry name" value="TGT_C2_sf"/>
</dbReference>
<dbReference type="InterPro" id="IPR036974">
    <property type="entry name" value="PUA_sf"/>
</dbReference>
<accession>F4G245</accession>
<dbReference type="Gene3D" id="2.30.130.10">
    <property type="entry name" value="PUA domain"/>
    <property type="match status" value="1"/>
</dbReference>
<dbReference type="Gene3D" id="3.10.450.90">
    <property type="entry name" value="ArcTGT, C2 domain"/>
    <property type="match status" value="1"/>
</dbReference>
<organism evidence="2 3">
    <name type="scientific">Metallosphaera cuprina (strain Ar-4)</name>
    <dbReference type="NCBI Taxonomy" id="1006006"/>
    <lineage>
        <taxon>Archaea</taxon>
        <taxon>Thermoproteota</taxon>
        <taxon>Thermoprotei</taxon>
        <taxon>Sulfolobales</taxon>
        <taxon>Sulfolobaceae</taxon>
        <taxon>Metallosphaera</taxon>
    </lineage>
</organism>
<dbReference type="KEGG" id="mcn:Mcup_2020"/>
<evidence type="ECO:0000313" key="2">
    <source>
        <dbReference type="EMBL" id="AEB96122.1"/>
    </source>
</evidence>
<dbReference type="InterPro" id="IPR004521">
    <property type="entry name" value="Uncharacterised_CHP00451"/>
</dbReference>
<dbReference type="SUPFAM" id="SSF88802">
    <property type="entry name" value="Pre-PUA domain"/>
    <property type="match status" value="1"/>
</dbReference>
<dbReference type="InterPro" id="IPR029402">
    <property type="entry name" value="TGT_C2"/>
</dbReference>
<dbReference type="EMBL" id="CP002656">
    <property type="protein sequence ID" value="AEB96122.1"/>
    <property type="molecule type" value="Genomic_DNA"/>
</dbReference>
<keyword evidence="3" id="KW-1185">Reference proteome</keyword>
<dbReference type="InterPro" id="IPR002478">
    <property type="entry name" value="PUA"/>
</dbReference>
<dbReference type="CDD" id="cd21149">
    <property type="entry name" value="PUA_archaeosine_TGT"/>
    <property type="match status" value="1"/>
</dbReference>
<dbReference type="RefSeq" id="WP_013738620.1">
    <property type="nucleotide sequence ID" value="NC_015435.1"/>
</dbReference>
<dbReference type="GeneID" id="10494208"/>
<dbReference type="SMART" id="SM00359">
    <property type="entry name" value="PUA"/>
    <property type="match status" value="1"/>
</dbReference>
<dbReference type="HOGENOM" id="CLU_116577_1_0_2"/>
<evidence type="ECO:0000313" key="3">
    <source>
        <dbReference type="Proteomes" id="UP000007812"/>
    </source>
</evidence>
<protein>
    <submittedName>
        <fullName evidence="2">PUA domain-containing protein</fullName>
    </submittedName>
</protein>
<dbReference type="NCBIfam" id="TIGR00451">
    <property type="entry name" value="unchar_dom_2"/>
    <property type="match status" value="1"/>
</dbReference>
<dbReference type="AlphaFoldDB" id="F4G245"/>
<dbReference type="Proteomes" id="UP000007812">
    <property type="component" value="Chromosome"/>
</dbReference>
<dbReference type="OrthoDB" id="7576at2157"/>